<evidence type="ECO:0000256" key="1">
    <source>
        <dbReference type="SAM" id="MobiDB-lite"/>
    </source>
</evidence>
<name>A0A9P4WFJ8_9PLEO</name>
<feature type="region of interest" description="Disordered" evidence="1">
    <location>
        <begin position="59"/>
        <end position="78"/>
    </location>
</feature>
<dbReference type="EMBL" id="SWKV01000242">
    <property type="protein sequence ID" value="KAF3029609.1"/>
    <property type="molecule type" value="Genomic_DNA"/>
</dbReference>
<sequence>MASGPMLQDILRKSHGADNVSDHSEDTVTAEFLEKVGAVPYADTEDAPSVELTGDLVKKAESASADDVSPPVPTESEPEIVDIDDQSILAPELLKPPPIDSKDCYPLPQATFVPSYILAGSNRFTADEVRSIDPTIQFVRLREIDAPKCRAWLCGLLSQGCLLTDAPKTFVPVSSRLVKSKLIDQACS</sequence>
<keyword evidence="3" id="KW-1185">Reference proteome</keyword>
<reference evidence="2" key="1">
    <citation type="submission" date="2019-04" db="EMBL/GenBank/DDBJ databases">
        <title>Sequencing of skin fungus with MAO and IRED activity.</title>
        <authorList>
            <person name="Marsaioli A.J."/>
            <person name="Bonatto J.M.C."/>
            <person name="Reis Junior O."/>
        </authorList>
    </citation>
    <scope>NUCLEOTIDE SEQUENCE</scope>
    <source>
        <strain evidence="2">28M1</strain>
    </source>
</reference>
<feature type="compositionally biased region" description="Basic and acidic residues" evidence="1">
    <location>
        <begin position="10"/>
        <end position="26"/>
    </location>
</feature>
<gene>
    <name evidence="2" type="ORF">E8E12_000272</name>
</gene>
<feature type="region of interest" description="Disordered" evidence="1">
    <location>
        <begin position="1"/>
        <end position="27"/>
    </location>
</feature>
<accession>A0A9P4WFJ8</accession>
<evidence type="ECO:0000313" key="2">
    <source>
        <dbReference type="EMBL" id="KAF3029609.1"/>
    </source>
</evidence>
<evidence type="ECO:0000313" key="3">
    <source>
        <dbReference type="Proteomes" id="UP000758155"/>
    </source>
</evidence>
<proteinExistence type="predicted"/>
<protein>
    <submittedName>
        <fullName evidence="2">Uncharacterized protein</fullName>
    </submittedName>
</protein>
<dbReference type="AlphaFoldDB" id="A0A9P4WFJ8"/>
<dbReference type="Proteomes" id="UP000758155">
    <property type="component" value="Unassembled WGS sequence"/>
</dbReference>
<comment type="caution">
    <text evidence="2">The sequence shown here is derived from an EMBL/GenBank/DDBJ whole genome shotgun (WGS) entry which is preliminary data.</text>
</comment>
<organism evidence="2 3">
    <name type="scientific">Didymella heteroderae</name>
    <dbReference type="NCBI Taxonomy" id="1769908"/>
    <lineage>
        <taxon>Eukaryota</taxon>
        <taxon>Fungi</taxon>
        <taxon>Dikarya</taxon>
        <taxon>Ascomycota</taxon>
        <taxon>Pezizomycotina</taxon>
        <taxon>Dothideomycetes</taxon>
        <taxon>Pleosporomycetidae</taxon>
        <taxon>Pleosporales</taxon>
        <taxon>Pleosporineae</taxon>
        <taxon>Didymellaceae</taxon>
        <taxon>Didymella</taxon>
    </lineage>
</organism>